<keyword evidence="6" id="KW-0297">G-protein coupled receptor</keyword>
<dbReference type="OrthoDB" id="1100386at2759"/>
<evidence type="ECO:0000313" key="17">
    <source>
        <dbReference type="RefSeq" id="XP_047740601.1"/>
    </source>
</evidence>
<feature type="domain" description="G-protein coupled receptors family 2 profile 2" evidence="15">
    <location>
        <begin position="862"/>
        <end position="1107"/>
    </location>
</feature>
<evidence type="ECO:0000256" key="3">
    <source>
        <dbReference type="ARBA" id="ARBA00022692"/>
    </source>
</evidence>
<feature type="transmembrane region" description="Helical" evidence="13">
    <location>
        <begin position="1083"/>
        <end position="1105"/>
    </location>
</feature>
<keyword evidence="10" id="KW-0325">Glycoprotein</keyword>
<dbReference type="GO" id="GO:0005886">
    <property type="term" value="C:plasma membrane"/>
    <property type="evidence" value="ECO:0007669"/>
    <property type="project" value="UniProtKB-SubCell"/>
</dbReference>
<evidence type="ECO:0000256" key="10">
    <source>
        <dbReference type="ARBA" id="ARBA00023180"/>
    </source>
</evidence>
<dbReference type="Gene3D" id="1.20.1070.10">
    <property type="entry name" value="Rhodopsin 7-helix transmembrane proteins"/>
    <property type="match status" value="1"/>
</dbReference>
<feature type="compositionally biased region" description="Low complexity" evidence="12">
    <location>
        <begin position="1336"/>
        <end position="1345"/>
    </location>
</feature>
<dbReference type="InterPro" id="IPR000203">
    <property type="entry name" value="GPS"/>
</dbReference>
<dbReference type="InterPro" id="IPR057244">
    <property type="entry name" value="GAIN_B"/>
</dbReference>
<dbReference type="CDD" id="cd15440">
    <property type="entry name" value="7tmB2_latrophilin-like_invertebrate"/>
    <property type="match status" value="1"/>
</dbReference>
<dbReference type="InterPro" id="IPR036445">
    <property type="entry name" value="GPCR_2_extracell_dom_sf"/>
</dbReference>
<feature type="region of interest" description="Disordered" evidence="12">
    <location>
        <begin position="1417"/>
        <end position="1440"/>
    </location>
</feature>
<dbReference type="SMART" id="SM00303">
    <property type="entry name" value="GPS"/>
    <property type="match status" value="1"/>
</dbReference>
<dbReference type="OMA" id="TYSYSHD"/>
<feature type="compositionally biased region" description="Basic and acidic residues" evidence="12">
    <location>
        <begin position="282"/>
        <end position="296"/>
    </location>
</feature>
<dbReference type="InterPro" id="IPR048072">
    <property type="entry name" value="7tmB2_latrophilin-like"/>
</dbReference>
<dbReference type="GeneID" id="108681764"/>
<feature type="compositionally biased region" description="Acidic residues" evidence="12">
    <location>
        <begin position="309"/>
        <end position="321"/>
    </location>
</feature>
<dbReference type="Gene3D" id="1.25.40.610">
    <property type="match status" value="1"/>
</dbReference>
<dbReference type="InterPro" id="IPR000832">
    <property type="entry name" value="GPCR_2_secretin-like"/>
</dbReference>
<keyword evidence="11" id="KW-0807">Transducer</keyword>
<keyword evidence="16" id="KW-1185">Reference proteome</keyword>
<feature type="region of interest" description="Disordered" evidence="12">
    <location>
        <begin position="585"/>
        <end position="639"/>
    </location>
</feature>
<keyword evidence="3 13" id="KW-0812">Transmembrane</keyword>
<feature type="region of interest" description="Disordered" evidence="12">
    <location>
        <begin position="161"/>
        <end position="328"/>
    </location>
</feature>
<keyword evidence="9" id="KW-0675">Receptor</keyword>
<keyword evidence="4" id="KW-0732">Signal</keyword>
<feature type="transmembrane region" description="Helical" evidence="13">
    <location>
        <begin position="923"/>
        <end position="944"/>
    </location>
</feature>
<dbReference type="InterPro" id="IPR046338">
    <property type="entry name" value="GAIN_dom_sf"/>
</dbReference>
<keyword evidence="2" id="KW-1003">Cell membrane</keyword>
<dbReference type="InterPro" id="IPR032471">
    <property type="entry name" value="AGRL2-4_GAIN_subdom_A"/>
</dbReference>
<gene>
    <name evidence="17" type="primary">LOC108681764</name>
</gene>
<feature type="transmembrane region" description="Helical" evidence="13">
    <location>
        <begin position="860"/>
        <end position="887"/>
    </location>
</feature>
<evidence type="ECO:0000259" key="14">
    <source>
        <dbReference type="PROSITE" id="PS50221"/>
    </source>
</evidence>
<feature type="transmembrane region" description="Helical" evidence="13">
    <location>
        <begin position="1054"/>
        <end position="1077"/>
    </location>
</feature>
<dbReference type="PROSITE" id="PS50261">
    <property type="entry name" value="G_PROTEIN_RECEP_F2_4"/>
    <property type="match status" value="1"/>
</dbReference>
<dbReference type="InterPro" id="IPR017981">
    <property type="entry name" value="GPCR_2-like_7TM"/>
</dbReference>
<dbReference type="Pfam" id="PF01825">
    <property type="entry name" value="GPS"/>
    <property type="match status" value="1"/>
</dbReference>
<dbReference type="InterPro" id="IPR017983">
    <property type="entry name" value="GPCR_2_secretin-like_CS"/>
</dbReference>
<feature type="transmembrane region" description="Helical" evidence="13">
    <location>
        <begin position="1006"/>
        <end position="1033"/>
    </location>
</feature>
<evidence type="ECO:0000256" key="5">
    <source>
        <dbReference type="ARBA" id="ARBA00022989"/>
    </source>
</evidence>
<comment type="subcellular location">
    <subcellularLocation>
        <location evidence="1">Cell membrane</location>
        <topology evidence="1">Multi-pass membrane protein</topology>
    </subcellularLocation>
</comment>
<evidence type="ECO:0000256" key="13">
    <source>
        <dbReference type="SAM" id="Phobius"/>
    </source>
</evidence>
<proteinExistence type="predicted"/>
<evidence type="ECO:0000256" key="1">
    <source>
        <dbReference type="ARBA" id="ARBA00004651"/>
    </source>
</evidence>
<dbReference type="FunFam" id="1.20.1070.10:FF:000200">
    <property type="entry name" value="Adhesion G protein-coupled receptor L3"/>
    <property type="match status" value="1"/>
</dbReference>
<feature type="compositionally biased region" description="Low complexity" evidence="12">
    <location>
        <begin position="1157"/>
        <end position="1178"/>
    </location>
</feature>
<dbReference type="Gene3D" id="4.10.1240.10">
    <property type="entry name" value="GPCR, family 2, extracellular hormone receptor domain"/>
    <property type="match status" value="1"/>
</dbReference>
<evidence type="ECO:0000256" key="8">
    <source>
        <dbReference type="ARBA" id="ARBA00023157"/>
    </source>
</evidence>
<evidence type="ECO:0000256" key="7">
    <source>
        <dbReference type="ARBA" id="ARBA00023136"/>
    </source>
</evidence>
<feature type="region of interest" description="Disordered" evidence="12">
    <location>
        <begin position="1"/>
        <end position="46"/>
    </location>
</feature>
<name>A0A979FTS6_HYAAZ</name>
<evidence type="ECO:0000256" key="9">
    <source>
        <dbReference type="ARBA" id="ARBA00023170"/>
    </source>
</evidence>
<dbReference type="Gene3D" id="2.60.220.50">
    <property type="match status" value="2"/>
</dbReference>
<keyword evidence="8" id="KW-1015">Disulfide bond</keyword>
<evidence type="ECO:0000259" key="15">
    <source>
        <dbReference type="PROSITE" id="PS50261"/>
    </source>
</evidence>
<feature type="transmembrane region" description="Helical" evidence="13">
    <location>
        <begin position="965"/>
        <end position="986"/>
    </location>
</feature>
<evidence type="ECO:0000256" key="2">
    <source>
        <dbReference type="ARBA" id="ARBA00022475"/>
    </source>
</evidence>
<evidence type="ECO:0000256" key="6">
    <source>
        <dbReference type="ARBA" id="ARBA00023040"/>
    </source>
</evidence>
<feature type="compositionally biased region" description="Pro residues" evidence="12">
    <location>
        <begin position="589"/>
        <end position="606"/>
    </location>
</feature>
<dbReference type="Gene3D" id="2.60.120.740">
    <property type="match status" value="1"/>
</dbReference>
<feature type="compositionally biased region" description="Acidic residues" evidence="12">
    <location>
        <begin position="15"/>
        <end position="39"/>
    </location>
</feature>
<feature type="region of interest" description="Disordered" evidence="12">
    <location>
        <begin position="1138"/>
        <end position="1222"/>
    </location>
</feature>
<dbReference type="KEGG" id="hazt:108681764"/>
<keyword evidence="5 13" id="KW-1133">Transmembrane helix</keyword>
<dbReference type="Pfam" id="PF16489">
    <property type="entry name" value="GAIN"/>
    <property type="match status" value="1"/>
</dbReference>
<sequence>MRISLRATPLRADPTEGDPTEGDPTEDDPTEGDPTEGDPTEERPRYRTTYACEGSTLNMDCEAGHVINLIRANYGRFSITICNEHGNTEWSVNCMSRRSHRVLHDNSLPPTSPLQMQSASELQRRGFDSWLRRPLPRNSEIPGSSVPMCACWLMEAQSTVSSITGDQPLQRPPQARDRGNDVGGFGPSSDADGFGGLPDTADADGILDSELLAPDGGGSSSSTSTTTTLKPPPWLKTNITKNSTTTSTTTTTSSTTSTTTTTSSPRPPAPNDTDSSSVDSPADDRGGSPSRGRDDSGAPAKIPVSLPDPQEDVEGDQNLGEDEVREREDLFEEQDRLLEKEMGHIFPQHYPHSPYGQDHVDENLLSPGWRPRESWCGPSSGRGLLWNWTRAGEKAIQACPGGASGWARRDCYPGGWASRADLGECRSVWLSTLTARAQGTDSVLAVVHDLSAVTAVRALYGGDVTAAARLLSSLAKRMATSLSHFPDTSQREALLSELLSATLASASHLIGSQEDAWGDLQPDEHRAAVTALLLGLEQAAFLLADNLRQQKVVVDSYPNILMRLQVLETRNVAYPVTFPSMDEVWQVPTPQPGPPSPSNPSIPPLGEPAVSSVILNPSSSAPYEGSSSPNLGDRAIGPPSYDSITLPPEALLENSENRLIKMVFFSYRGLEKLLQPTYSYSHDPAFKLPNRTRLLNSRVLAASLGSGRHIELTEPVVVTFALLSTENVTNASCVFWDYTTNYRGLEKLLQPTYSYSHDPAFKLPNRTRLLNSRVLAASLGSGRHIELTEPVVVTFALLSTENVTNASCVFWDYTTNLWSEEGCRVMGSNTTHVTCQCDHLTNFAVLMDFHATPLSSEHTFALAVITYVGCVVSIVCLLLAIVVFHVFKGLQSDRTSIHKNLCGCLLVAEIIFLGGINQTGNRIACGVIAGLLHYFFLSAFAWMFMEGLQLYLMLVEVFEAERSRLKWYCLASYGAPAIVVLVSLGIDPLSYGTPQVCWLRTDNNFIFAFIGPVAVVLLANAVFLILSLVVLCRHASASASLKNKEHTKLASVRTWLRGAFVLVFLLGLTWTFGLLYLNQQTVVMAYVFTVLNALQGLFIFIFHCVQNDKVKKEMRGACRRHSWLRACLCDTHGLHTPTSSVVTKPDTRGNSLRRHPSLSPSAVLASSSSAAQGATSVGNTPYIHPQHPNNPPTNKYSFKSCGRDSGHGGSEQDESPRTGTAGKLTSLRLNNNVAPHQPADRLVNSFTQPHTEMPSPEALLPDYRLANDGLRLPQHPGIRNQSPYNHTYTEISEGGKSISSRLPTDPVYEEIEREGRLVAELQVSDMSDEDGRRMSSDVSRQSSRSYGDHRPLLPYTLPDHLHASLQHIPHQHFHHIQHQLHQHQLHQNHIQQIHMQQQHQLQQQQIQQQLQQEQQLQQQLQQQQQQHHHHHHHRHHHPTPMIATAHPINAYETRTRPEILNVAESVAVSAALSPRSPHQCLETLSPMPSVVQPLSEPNLRNWEAVQHRRDMAQLQQHLGEMTVAVLNGEQVVCKLKSPPNKVPRKNASRLHKAVSRALRKSQIINTNIQ</sequence>
<evidence type="ECO:0000313" key="16">
    <source>
        <dbReference type="Proteomes" id="UP000694843"/>
    </source>
</evidence>
<dbReference type="PRINTS" id="PR00249">
    <property type="entry name" value="GPCRSECRETIN"/>
</dbReference>
<dbReference type="RefSeq" id="XP_047740601.1">
    <property type="nucleotide sequence ID" value="XM_047884645.1"/>
</dbReference>
<organism evidence="16 17">
    <name type="scientific">Hyalella azteca</name>
    <name type="common">Amphipod</name>
    <dbReference type="NCBI Taxonomy" id="294128"/>
    <lineage>
        <taxon>Eukaryota</taxon>
        <taxon>Metazoa</taxon>
        <taxon>Ecdysozoa</taxon>
        <taxon>Arthropoda</taxon>
        <taxon>Crustacea</taxon>
        <taxon>Multicrustacea</taxon>
        <taxon>Malacostraca</taxon>
        <taxon>Eumalacostraca</taxon>
        <taxon>Peracarida</taxon>
        <taxon>Amphipoda</taxon>
        <taxon>Senticaudata</taxon>
        <taxon>Talitrida</taxon>
        <taxon>Talitroidea</taxon>
        <taxon>Hyalellidae</taxon>
        <taxon>Hyalella</taxon>
    </lineage>
</organism>
<evidence type="ECO:0000256" key="4">
    <source>
        <dbReference type="ARBA" id="ARBA00022729"/>
    </source>
</evidence>
<evidence type="ECO:0000256" key="11">
    <source>
        <dbReference type="ARBA" id="ARBA00023224"/>
    </source>
</evidence>
<dbReference type="GO" id="GO:0004930">
    <property type="term" value="F:G protein-coupled receptor activity"/>
    <property type="evidence" value="ECO:0007669"/>
    <property type="project" value="UniProtKB-KW"/>
</dbReference>
<dbReference type="SUPFAM" id="SSF81321">
    <property type="entry name" value="Family A G protein-coupled receptor-like"/>
    <property type="match status" value="1"/>
</dbReference>
<feature type="domain" description="GAIN-B" evidence="14">
    <location>
        <begin position="684"/>
        <end position="853"/>
    </location>
</feature>
<dbReference type="PANTHER" id="PTHR12011:SF347">
    <property type="entry name" value="FI21270P1-RELATED"/>
    <property type="match status" value="1"/>
</dbReference>
<accession>A0A979FTS6</accession>
<feature type="compositionally biased region" description="Basic residues" evidence="12">
    <location>
        <begin position="1426"/>
        <end position="1438"/>
    </location>
</feature>
<dbReference type="Pfam" id="PF00002">
    <property type="entry name" value="7tm_2"/>
    <property type="match status" value="1"/>
</dbReference>
<dbReference type="PANTHER" id="PTHR12011">
    <property type="entry name" value="ADHESION G-PROTEIN COUPLED RECEPTOR"/>
    <property type="match status" value="1"/>
</dbReference>
<keyword evidence="7 13" id="KW-0472">Membrane</keyword>
<evidence type="ECO:0000256" key="12">
    <source>
        <dbReference type="SAM" id="MobiDB-lite"/>
    </source>
</evidence>
<dbReference type="PROSITE" id="PS00650">
    <property type="entry name" value="G_PROTEIN_RECEP_F2_2"/>
    <property type="match status" value="1"/>
</dbReference>
<dbReference type="PROSITE" id="PS50221">
    <property type="entry name" value="GAIN_B"/>
    <property type="match status" value="1"/>
</dbReference>
<feature type="region of interest" description="Disordered" evidence="12">
    <location>
        <begin position="1323"/>
        <end position="1350"/>
    </location>
</feature>
<protein>
    <submittedName>
        <fullName evidence="17">Latrophilin Cirl</fullName>
    </submittedName>
</protein>
<reference evidence="17" key="1">
    <citation type="submission" date="2025-08" db="UniProtKB">
        <authorList>
            <consortium name="RefSeq"/>
        </authorList>
    </citation>
    <scope>IDENTIFICATION</scope>
    <source>
        <tissue evidence="17">Whole organism</tissue>
    </source>
</reference>
<feature type="compositionally biased region" description="Low complexity" evidence="12">
    <location>
        <begin position="617"/>
        <end position="629"/>
    </location>
</feature>
<dbReference type="GO" id="GO:0007166">
    <property type="term" value="P:cell surface receptor signaling pathway"/>
    <property type="evidence" value="ECO:0007669"/>
    <property type="project" value="InterPro"/>
</dbReference>
<feature type="compositionally biased region" description="Low complexity" evidence="12">
    <location>
        <begin position="243"/>
        <end position="264"/>
    </location>
</feature>
<dbReference type="InterPro" id="IPR043159">
    <property type="entry name" value="Lectin_gal-bd_sf"/>
</dbReference>
<dbReference type="Proteomes" id="UP000694843">
    <property type="component" value="Unplaced"/>
</dbReference>